<reference evidence="1 2" key="1">
    <citation type="journal article" date="2018" name="Mol. Plant Microbe Interact.">
        <title>Taxonomically Different Co-Microsymbionts of a Relict Legume, Oxytropis popoviana, Have Complementary Sets of Symbiotic Genes and Together Increase the Efficiency of Plant Nodulation.</title>
        <authorList>
            <person name="Safronova V."/>
            <person name="Belimov A."/>
            <person name="Sazanova A."/>
            <person name="Chirak E."/>
            <person name="Verkhozina A."/>
            <person name="Kuznetsova I."/>
            <person name="Andronov E."/>
            <person name="Puhalsky J."/>
            <person name="Tikhonovich I."/>
        </authorList>
    </citation>
    <scope>NUCLEOTIDE SEQUENCE [LARGE SCALE GENOMIC DNA]</scope>
    <source>
        <strain evidence="1 2">Opo-235</strain>
    </source>
</reference>
<accession>A0A3M9X026</accession>
<dbReference type="AlphaFoldDB" id="A0A3M9X026"/>
<name>A0A3M9X026_9HYPH</name>
<dbReference type="Proteomes" id="UP000275436">
    <property type="component" value="Unassembled WGS sequence"/>
</dbReference>
<gene>
    <name evidence="1" type="ORF">DNR46_34170</name>
</gene>
<protein>
    <submittedName>
        <fullName evidence="1">Uncharacterized protein</fullName>
    </submittedName>
</protein>
<organism evidence="1 2">
    <name type="scientific">Mesorhizobium japonicum</name>
    <dbReference type="NCBI Taxonomy" id="2066070"/>
    <lineage>
        <taxon>Bacteria</taxon>
        <taxon>Pseudomonadati</taxon>
        <taxon>Pseudomonadota</taxon>
        <taxon>Alphaproteobacteria</taxon>
        <taxon>Hyphomicrobiales</taxon>
        <taxon>Phyllobacteriaceae</taxon>
        <taxon>Mesorhizobium</taxon>
    </lineage>
</organism>
<comment type="caution">
    <text evidence="1">The sequence shown here is derived from an EMBL/GenBank/DDBJ whole genome shotgun (WGS) entry which is preliminary data.</text>
</comment>
<evidence type="ECO:0000313" key="2">
    <source>
        <dbReference type="Proteomes" id="UP000275436"/>
    </source>
</evidence>
<dbReference type="EMBL" id="QKOD01000020">
    <property type="protein sequence ID" value="RNJ41387.1"/>
    <property type="molecule type" value="Genomic_DNA"/>
</dbReference>
<dbReference type="Gene3D" id="3.90.180.10">
    <property type="entry name" value="Medium-chain alcohol dehydrogenases, catalytic domain"/>
    <property type="match status" value="1"/>
</dbReference>
<dbReference type="Gene3D" id="3.40.50.720">
    <property type="entry name" value="NAD(P)-binding Rossmann-like Domain"/>
    <property type="match status" value="1"/>
</dbReference>
<proteinExistence type="predicted"/>
<sequence>MRLTAGAGADVAYDTVGNDTIGGSLAALGYEAISLVLARLQGQSATGTSVGSSNSFTISRPNYAHYTDTPQKLAPQLNRFFAALRLGVIKVEAKALRPCSSVSGPSRSGVSTNDRRAGAKGLRQVFTIGAQRRHTKLEVAIAAIHFKALRMAAVGETPTKPPAGPLIEPQGDGVELVLRDIGEVGFSREVLPEQTVPLNAGLVPAVQCPRDRRNALTLLPSLPKLGLLC</sequence>
<evidence type="ECO:0000313" key="1">
    <source>
        <dbReference type="EMBL" id="RNJ41387.1"/>
    </source>
</evidence>